<dbReference type="CDD" id="cd00038">
    <property type="entry name" value="CAP_ED"/>
    <property type="match status" value="1"/>
</dbReference>
<protein>
    <submittedName>
        <fullName evidence="3">cNMP-binding protein</fullName>
    </submittedName>
</protein>
<feature type="domain" description="Cyclic nucleotide-binding" evidence="2">
    <location>
        <begin position="17"/>
        <end position="113"/>
    </location>
</feature>
<dbReference type="RefSeq" id="WP_058480251.1">
    <property type="nucleotide sequence ID" value="NZ_CAAAIQ010000015.1"/>
</dbReference>
<dbReference type="InterPro" id="IPR050397">
    <property type="entry name" value="Env_Response_Regulators"/>
</dbReference>
<dbReference type="Gene3D" id="2.60.120.10">
    <property type="entry name" value="Jelly Rolls"/>
    <property type="match status" value="1"/>
</dbReference>
<accession>A0A0W1ABP0</accession>
<dbReference type="PATRIC" id="fig|66969.6.peg.1691"/>
<dbReference type="PANTHER" id="PTHR24567:SF74">
    <property type="entry name" value="HTH-TYPE TRANSCRIPTIONAL REGULATOR ARCR"/>
    <property type="match status" value="1"/>
</dbReference>
<evidence type="ECO:0000256" key="1">
    <source>
        <dbReference type="SAM" id="Phobius"/>
    </source>
</evidence>
<feature type="transmembrane region" description="Helical" evidence="1">
    <location>
        <begin position="164"/>
        <end position="188"/>
    </location>
</feature>
<reference evidence="3 4" key="1">
    <citation type="submission" date="2015-11" db="EMBL/GenBank/DDBJ databases">
        <title>Genomic analysis of 38 Legionella species identifies large and diverse effector repertoires.</title>
        <authorList>
            <person name="Burstein D."/>
            <person name="Amaro F."/>
            <person name="Zusman T."/>
            <person name="Lifshitz Z."/>
            <person name="Cohen O."/>
            <person name="Gilbert J.A."/>
            <person name="Pupko T."/>
            <person name="Shuman H.A."/>
            <person name="Segal G."/>
        </authorList>
    </citation>
    <scope>NUCLEOTIDE SEQUENCE [LARGE SCALE GENOMIC DNA]</scope>
    <source>
        <strain evidence="3 4">ATCC 51914</strain>
    </source>
</reference>
<evidence type="ECO:0000259" key="2">
    <source>
        <dbReference type="PROSITE" id="PS50042"/>
    </source>
</evidence>
<comment type="caution">
    <text evidence="3">The sequence shown here is derived from an EMBL/GenBank/DDBJ whole genome shotgun (WGS) entry which is preliminary data.</text>
</comment>
<dbReference type="SMART" id="SM00100">
    <property type="entry name" value="cNMP"/>
    <property type="match status" value="1"/>
</dbReference>
<dbReference type="GO" id="GO:0003700">
    <property type="term" value="F:DNA-binding transcription factor activity"/>
    <property type="evidence" value="ECO:0007669"/>
    <property type="project" value="TreeGrafter"/>
</dbReference>
<evidence type="ECO:0000313" key="3">
    <source>
        <dbReference type="EMBL" id="KTD78780.1"/>
    </source>
</evidence>
<keyword evidence="4" id="KW-1185">Reference proteome</keyword>
<proteinExistence type="predicted"/>
<evidence type="ECO:0000313" key="4">
    <source>
        <dbReference type="Proteomes" id="UP000054729"/>
    </source>
</evidence>
<dbReference type="InterPro" id="IPR014710">
    <property type="entry name" value="RmlC-like_jellyroll"/>
</dbReference>
<dbReference type="PANTHER" id="PTHR24567">
    <property type="entry name" value="CRP FAMILY TRANSCRIPTIONAL REGULATORY PROTEIN"/>
    <property type="match status" value="1"/>
</dbReference>
<dbReference type="InterPro" id="IPR018490">
    <property type="entry name" value="cNMP-bd_dom_sf"/>
</dbReference>
<keyword evidence="1" id="KW-0472">Membrane</keyword>
<dbReference type="Proteomes" id="UP000054729">
    <property type="component" value="Unassembled WGS sequence"/>
</dbReference>
<dbReference type="Pfam" id="PF00027">
    <property type="entry name" value="cNMP_binding"/>
    <property type="match status" value="1"/>
</dbReference>
<gene>
    <name evidence="3" type="ORF">Lwal_1550</name>
</gene>
<dbReference type="AlphaFoldDB" id="A0A0W1ABP0"/>
<dbReference type="OrthoDB" id="5637002at2"/>
<dbReference type="STRING" id="66969.Lwal_1550"/>
<dbReference type="InterPro" id="IPR000595">
    <property type="entry name" value="cNMP-bd_dom"/>
</dbReference>
<keyword evidence="1" id="KW-0812">Transmembrane</keyword>
<sequence length="216" mass="24633">MDQYSSEELKILRNCNLLKELSLDFFDEILLLSKRISAKKGEMILQENQESDMLYIILSGSVSLFKSNENDLSQCMITSLSSGESLGEMRLVESRVCSLSAVAEEDMNLFALSITDLTTKDKSDCLVQLLKQVIRILNGRLQNENLKYVAQFGEKNTIKRKFSYALFSITLLIVILIQSGFIIFYLMFSDEFCKITQTKVNMATGVNEYKDNHFGH</sequence>
<dbReference type="SUPFAM" id="SSF51206">
    <property type="entry name" value="cAMP-binding domain-like"/>
    <property type="match status" value="1"/>
</dbReference>
<dbReference type="GO" id="GO:0005829">
    <property type="term" value="C:cytosol"/>
    <property type="evidence" value="ECO:0007669"/>
    <property type="project" value="TreeGrafter"/>
</dbReference>
<keyword evidence="1" id="KW-1133">Transmembrane helix</keyword>
<dbReference type="PROSITE" id="PS50042">
    <property type="entry name" value="CNMP_BINDING_3"/>
    <property type="match status" value="1"/>
</dbReference>
<organism evidence="3 4">
    <name type="scientific">Legionella waltersii</name>
    <dbReference type="NCBI Taxonomy" id="66969"/>
    <lineage>
        <taxon>Bacteria</taxon>
        <taxon>Pseudomonadati</taxon>
        <taxon>Pseudomonadota</taxon>
        <taxon>Gammaproteobacteria</taxon>
        <taxon>Legionellales</taxon>
        <taxon>Legionellaceae</taxon>
        <taxon>Legionella</taxon>
    </lineage>
</organism>
<name>A0A0W1ABP0_9GAMM</name>
<dbReference type="EMBL" id="LNZB01000038">
    <property type="protein sequence ID" value="KTD78780.1"/>
    <property type="molecule type" value="Genomic_DNA"/>
</dbReference>